<dbReference type="NCBIfam" id="TIGR00194">
    <property type="entry name" value="uvrC"/>
    <property type="match status" value="1"/>
</dbReference>
<comment type="subcellular location">
    <subcellularLocation>
        <location evidence="6">Cytoplasm</location>
    </subcellularLocation>
</comment>
<dbReference type="Gene3D" id="1.10.150.20">
    <property type="entry name" value="5' to 3' exonuclease, C-terminal subdomain"/>
    <property type="match status" value="1"/>
</dbReference>
<dbReference type="NCBIfam" id="NF001824">
    <property type="entry name" value="PRK00558.1-5"/>
    <property type="match status" value="1"/>
</dbReference>
<dbReference type="PATRIC" id="fig|1703780.3.peg.966"/>
<organism evidence="10 11">
    <name type="scientific">candidate division WOR_3 bacterium SM23_60</name>
    <dbReference type="NCBI Taxonomy" id="1703780"/>
    <lineage>
        <taxon>Bacteria</taxon>
        <taxon>Bacteria division WOR-3</taxon>
    </lineage>
</organism>
<dbReference type="InterPro" id="IPR050066">
    <property type="entry name" value="UvrABC_protein_C"/>
</dbReference>
<dbReference type="GO" id="GO:0003677">
    <property type="term" value="F:DNA binding"/>
    <property type="evidence" value="ECO:0007669"/>
    <property type="project" value="UniProtKB-UniRule"/>
</dbReference>
<dbReference type="InterPro" id="IPR001162">
    <property type="entry name" value="UvrC_RNase_H_dom"/>
</dbReference>
<dbReference type="Gene3D" id="4.10.860.10">
    <property type="entry name" value="UVR domain"/>
    <property type="match status" value="1"/>
</dbReference>
<dbReference type="InterPro" id="IPR035901">
    <property type="entry name" value="GIY-YIG_endonuc_sf"/>
</dbReference>
<evidence type="ECO:0000259" key="9">
    <source>
        <dbReference type="PROSITE" id="PS50165"/>
    </source>
</evidence>
<dbReference type="PROSITE" id="PS50165">
    <property type="entry name" value="UVRC"/>
    <property type="match status" value="1"/>
</dbReference>
<dbReference type="SUPFAM" id="SSF46600">
    <property type="entry name" value="C-terminal UvrC-binding domain of UvrB"/>
    <property type="match status" value="1"/>
</dbReference>
<dbReference type="Gene3D" id="3.30.420.340">
    <property type="entry name" value="UvrC, RNAse H endonuclease domain"/>
    <property type="match status" value="1"/>
</dbReference>
<evidence type="ECO:0000256" key="2">
    <source>
        <dbReference type="ARBA" id="ARBA00022763"/>
    </source>
</evidence>
<accession>A0A0S8GBG9</accession>
<evidence type="ECO:0000259" key="7">
    <source>
        <dbReference type="PROSITE" id="PS50151"/>
    </source>
</evidence>
<dbReference type="InterPro" id="IPR003583">
    <property type="entry name" value="Hlx-hairpin-Hlx_DNA-bd_motif"/>
</dbReference>
<dbReference type="Gene3D" id="3.40.1440.10">
    <property type="entry name" value="GIY-YIG endonuclease"/>
    <property type="match status" value="1"/>
</dbReference>
<dbReference type="InterPro" id="IPR036876">
    <property type="entry name" value="UVR_dom_sf"/>
</dbReference>
<keyword evidence="6" id="KW-0742">SOS response</keyword>
<evidence type="ECO:0000256" key="1">
    <source>
        <dbReference type="ARBA" id="ARBA00022490"/>
    </source>
</evidence>
<dbReference type="Pfam" id="PF14520">
    <property type="entry name" value="HHH_5"/>
    <property type="match status" value="1"/>
</dbReference>
<evidence type="ECO:0000256" key="3">
    <source>
        <dbReference type="ARBA" id="ARBA00022769"/>
    </source>
</evidence>
<dbReference type="FunFam" id="3.40.1440.10:FF:000001">
    <property type="entry name" value="UvrABC system protein C"/>
    <property type="match status" value="1"/>
</dbReference>
<feature type="domain" description="GIY-YIG" evidence="8">
    <location>
        <begin position="14"/>
        <end position="89"/>
    </location>
</feature>
<dbReference type="Pfam" id="PF22920">
    <property type="entry name" value="UvrC_RNaseH"/>
    <property type="match status" value="1"/>
</dbReference>
<dbReference type="InterPro" id="IPR000305">
    <property type="entry name" value="GIY-YIG_endonuc"/>
</dbReference>
<keyword evidence="2 6" id="KW-0227">DNA damage</keyword>
<comment type="function">
    <text evidence="6">The UvrABC repair system catalyzes the recognition and processing of DNA lesions. UvrC both incises the 5' and 3' sides of the lesion. The N-terminal half is responsible for the 3' incision and the C-terminal half is responsible for the 5' incision.</text>
</comment>
<keyword evidence="3 6" id="KW-0228">DNA excision</keyword>
<evidence type="ECO:0000256" key="4">
    <source>
        <dbReference type="ARBA" id="ARBA00022881"/>
    </source>
</evidence>
<dbReference type="EMBL" id="LJUO01000099">
    <property type="protein sequence ID" value="KPK70190.1"/>
    <property type="molecule type" value="Genomic_DNA"/>
</dbReference>
<sequence>MKKELHGKLKDSPNAPGVYLFKNAKNRVIYIGKAAHLKHRLASYLNPDVRNRTMVSHAADIDIIITNSDVEALTLEESLIKLHKPRFNVRLKDDKKFPYLKITIQEKFPRVMFTRDIRPDGSMIFGPYTNARALRQTRDALCRVFKLVSCTKDLTKEYERPCLEYGLGRCSAPCTGNISEQDYMVLVEKAITFLRGNSEYLEKEIEKRMWHYAEQEKFEAAAPLRDQLLAIRRISQRQQVVTKTNISRDVIGFSRSGYTGVACLFRIRESRLIGKEIFHLKINPQTSDEEIASSFIRLIYTHLSFLPREIVISARPQEWDIQSRWFKEKKYTVRLSTGTRGETRRLLAWAQKNAESELAKRITKRRIPSAILELQNILRLEKPPRWIEAFDVSNIGKKFAVGSSVAFRDGLPYKQRYRRYRIKRVTGQNDFAMIKEIVSRRLNDLKKVKRAPDLMLIDGGKGQLSSAVRAIREVNATLPIFALAKKHEELYDPYGNIVSIPASSRGIILLRRLRNEAHRFAIKYHRLVRGKQITESMLDSISGIGKKRKLLLLKYFGSVDAIRKASEEDISKVSGIGKKYARVIYEALHT</sequence>
<dbReference type="InterPro" id="IPR038476">
    <property type="entry name" value="UvrC_RNase_H_dom_sf"/>
</dbReference>
<keyword evidence="1 6" id="KW-0963">Cytoplasm</keyword>
<dbReference type="Proteomes" id="UP000051096">
    <property type="component" value="Unassembled WGS sequence"/>
</dbReference>
<dbReference type="Pfam" id="PF01541">
    <property type="entry name" value="GIY-YIG"/>
    <property type="match status" value="1"/>
</dbReference>
<comment type="subunit">
    <text evidence="6">Interacts with UvrB in an incision complex.</text>
</comment>
<proteinExistence type="inferred from homology"/>
<dbReference type="SMART" id="SM00278">
    <property type="entry name" value="HhH1"/>
    <property type="match status" value="2"/>
</dbReference>
<dbReference type="CDD" id="cd10434">
    <property type="entry name" value="GIY-YIG_UvrC_Cho"/>
    <property type="match status" value="1"/>
</dbReference>
<dbReference type="GO" id="GO:0005737">
    <property type="term" value="C:cytoplasm"/>
    <property type="evidence" value="ECO:0007669"/>
    <property type="project" value="UniProtKB-SubCell"/>
</dbReference>
<dbReference type="AlphaFoldDB" id="A0A0S8GBG9"/>
<dbReference type="InterPro" id="IPR004791">
    <property type="entry name" value="UvrC"/>
</dbReference>
<keyword evidence="5 6" id="KW-0234">DNA repair</keyword>
<dbReference type="PANTHER" id="PTHR30562">
    <property type="entry name" value="UVRC/OXIDOREDUCTASE"/>
    <property type="match status" value="1"/>
</dbReference>
<comment type="caution">
    <text evidence="10">The sequence shown here is derived from an EMBL/GenBank/DDBJ whole genome shotgun (WGS) entry which is preliminary data.</text>
</comment>
<evidence type="ECO:0000259" key="8">
    <source>
        <dbReference type="PROSITE" id="PS50164"/>
    </source>
</evidence>
<comment type="similarity">
    <text evidence="6">Belongs to the UvrC family.</text>
</comment>
<keyword evidence="4 6" id="KW-0267">Excision nuclease</keyword>
<dbReference type="PROSITE" id="PS50151">
    <property type="entry name" value="UVR"/>
    <property type="match status" value="1"/>
</dbReference>
<dbReference type="HAMAP" id="MF_00203">
    <property type="entry name" value="UvrC"/>
    <property type="match status" value="1"/>
</dbReference>
<evidence type="ECO:0000313" key="10">
    <source>
        <dbReference type="EMBL" id="KPK70190.1"/>
    </source>
</evidence>
<feature type="domain" description="UvrC family homology region profile" evidence="9">
    <location>
        <begin position="264"/>
        <end position="467"/>
    </location>
</feature>
<dbReference type="SUPFAM" id="SSF47781">
    <property type="entry name" value="RuvA domain 2-like"/>
    <property type="match status" value="1"/>
</dbReference>
<dbReference type="GO" id="GO:0009380">
    <property type="term" value="C:excinuclease repair complex"/>
    <property type="evidence" value="ECO:0007669"/>
    <property type="project" value="InterPro"/>
</dbReference>
<reference evidence="10 11" key="1">
    <citation type="journal article" date="2015" name="Microbiome">
        <title>Genomic resolution of linkages in carbon, nitrogen, and sulfur cycling among widespread estuary sediment bacteria.</title>
        <authorList>
            <person name="Baker B.J."/>
            <person name="Lazar C.S."/>
            <person name="Teske A.P."/>
            <person name="Dick G.J."/>
        </authorList>
    </citation>
    <scope>NUCLEOTIDE SEQUENCE [LARGE SCALE GENOMIC DNA]</scope>
    <source>
        <strain evidence="10">SM23_60</strain>
    </source>
</reference>
<gene>
    <name evidence="6" type="primary">uvrC</name>
    <name evidence="10" type="ORF">AMJ87_09285</name>
</gene>
<dbReference type="InterPro" id="IPR010994">
    <property type="entry name" value="RuvA_2-like"/>
</dbReference>
<dbReference type="InterPro" id="IPR001943">
    <property type="entry name" value="UVR_dom"/>
</dbReference>
<dbReference type="GO" id="GO:0009381">
    <property type="term" value="F:excinuclease ABC activity"/>
    <property type="evidence" value="ECO:0007669"/>
    <property type="project" value="UniProtKB-UniRule"/>
</dbReference>
<evidence type="ECO:0000256" key="6">
    <source>
        <dbReference type="HAMAP-Rule" id="MF_00203"/>
    </source>
</evidence>
<dbReference type="Pfam" id="PF08459">
    <property type="entry name" value="UvrC_RNaseH_dom"/>
    <property type="match status" value="1"/>
</dbReference>
<dbReference type="PANTHER" id="PTHR30562:SF1">
    <property type="entry name" value="UVRABC SYSTEM PROTEIN C"/>
    <property type="match status" value="1"/>
</dbReference>
<protein>
    <recommendedName>
        <fullName evidence="6">UvrABC system protein C</fullName>
        <shortName evidence="6">Protein UvrC</shortName>
    </recommendedName>
    <alternativeName>
        <fullName evidence="6">Excinuclease ABC subunit C</fullName>
    </alternativeName>
</protein>
<dbReference type="InterPro" id="IPR047296">
    <property type="entry name" value="GIY-YIG_UvrC_Cho"/>
</dbReference>
<dbReference type="PROSITE" id="PS50164">
    <property type="entry name" value="GIY_YIG"/>
    <property type="match status" value="1"/>
</dbReference>
<dbReference type="SMART" id="SM00465">
    <property type="entry name" value="GIYc"/>
    <property type="match status" value="1"/>
</dbReference>
<feature type="domain" description="UVR" evidence="7">
    <location>
        <begin position="199"/>
        <end position="234"/>
    </location>
</feature>
<name>A0A0S8GBG9_UNCW3</name>
<evidence type="ECO:0000313" key="11">
    <source>
        <dbReference type="Proteomes" id="UP000051096"/>
    </source>
</evidence>
<dbReference type="GO" id="GO:0006289">
    <property type="term" value="P:nucleotide-excision repair"/>
    <property type="evidence" value="ECO:0007669"/>
    <property type="project" value="UniProtKB-UniRule"/>
</dbReference>
<dbReference type="SUPFAM" id="SSF82771">
    <property type="entry name" value="GIY-YIG endonuclease"/>
    <property type="match status" value="1"/>
</dbReference>
<evidence type="ECO:0000256" key="5">
    <source>
        <dbReference type="ARBA" id="ARBA00023204"/>
    </source>
</evidence>
<dbReference type="GO" id="GO:0009432">
    <property type="term" value="P:SOS response"/>
    <property type="evidence" value="ECO:0007669"/>
    <property type="project" value="UniProtKB-UniRule"/>
</dbReference>